<feature type="transmembrane region" description="Helical" evidence="1">
    <location>
        <begin position="271"/>
        <end position="296"/>
    </location>
</feature>
<protein>
    <recommendedName>
        <fullName evidence="4">Microtubule associated protein</fullName>
    </recommendedName>
</protein>
<keyword evidence="1" id="KW-0472">Membrane</keyword>
<evidence type="ECO:0000256" key="1">
    <source>
        <dbReference type="SAM" id="Phobius"/>
    </source>
</evidence>
<proteinExistence type="predicted"/>
<feature type="transmembrane region" description="Helical" evidence="1">
    <location>
        <begin position="125"/>
        <end position="147"/>
    </location>
</feature>
<dbReference type="EMBL" id="JAPEVB010000003">
    <property type="protein sequence ID" value="KAJ4391776.1"/>
    <property type="molecule type" value="Genomic_DNA"/>
</dbReference>
<keyword evidence="3" id="KW-1185">Reference proteome</keyword>
<keyword evidence="1" id="KW-1133">Transmembrane helix</keyword>
<gene>
    <name evidence="2" type="ORF">N0V93_005396</name>
</gene>
<evidence type="ECO:0000313" key="2">
    <source>
        <dbReference type="EMBL" id="KAJ4391776.1"/>
    </source>
</evidence>
<dbReference type="InterPro" id="IPR018750">
    <property type="entry name" value="DUF2306_membrane"/>
</dbReference>
<feature type="transmembrane region" description="Helical" evidence="1">
    <location>
        <begin position="93"/>
        <end position="113"/>
    </location>
</feature>
<accession>A0A9W9CY38</accession>
<feature type="transmembrane region" description="Helical" evidence="1">
    <location>
        <begin position="153"/>
        <end position="173"/>
    </location>
</feature>
<dbReference type="OrthoDB" id="193478at2759"/>
<feature type="transmembrane region" description="Helical" evidence="1">
    <location>
        <begin position="31"/>
        <end position="49"/>
    </location>
</feature>
<name>A0A9W9CY38_9PEZI</name>
<dbReference type="Proteomes" id="UP001140453">
    <property type="component" value="Unassembled WGS sequence"/>
</dbReference>
<reference evidence="2" key="1">
    <citation type="submission" date="2022-10" db="EMBL/GenBank/DDBJ databases">
        <title>Tapping the CABI collections for fungal endophytes: first genome assemblies for Collariella, Neodidymelliopsis, Ascochyta clinopodiicola, Didymella pomorum, Didymosphaeria variabile, Neocosmospora piperis and Neocucurbitaria cava.</title>
        <authorList>
            <person name="Hill R."/>
        </authorList>
    </citation>
    <scope>NUCLEOTIDE SEQUENCE</scope>
    <source>
        <strain evidence="2">IMI 355082</strain>
    </source>
</reference>
<sequence>MTPTPVSSSTSSRELPDFWRKLHRLVGFQKGYNFLLWSIFGVGSLAFTLSRAPYLDYFGVFCRKNFLSSGNHAAPGECYYFLNGGREQIGMMLHLYSIIPCCFLVFLQFVPLVRHRFVLFHRINGYVVVLLMSVAIVSGLMALSESFGGDPAWLAAVTIHSIMIITGLFLAMLNIKMLQIEQHRAWMLRTWIWAFCTISMRIIQQIGVRVLSNKGYVALKPCAQIASDGVLSVSVIVQHFPNCAAYFSGENMGQMVVVEANYFGLPIEINVALSFAAGASAFLALILHILGAELYLHLTPAESDRLRQVSYHKQLAAGMRHPGRAGLTVDRVGDALRWSPCVEEKIDLDSDVVSLVSHETCRKP</sequence>
<dbReference type="Pfam" id="PF10067">
    <property type="entry name" value="DUF2306"/>
    <property type="match status" value="1"/>
</dbReference>
<evidence type="ECO:0000313" key="3">
    <source>
        <dbReference type="Proteomes" id="UP001140453"/>
    </source>
</evidence>
<keyword evidence="1" id="KW-0812">Transmembrane</keyword>
<evidence type="ECO:0008006" key="4">
    <source>
        <dbReference type="Google" id="ProtNLM"/>
    </source>
</evidence>
<dbReference type="AlphaFoldDB" id="A0A9W9CY38"/>
<comment type="caution">
    <text evidence="2">The sequence shown here is derived from an EMBL/GenBank/DDBJ whole genome shotgun (WGS) entry which is preliminary data.</text>
</comment>
<organism evidence="2 3">
    <name type="scientific">Gnomoniopsis smithogilvyi</name>
    <dbReference type="NCBI Taxonomy" id="1191159"/>
    <lineage>
        <taxon>Eukaryota</taxon>
        <taxon>Fungi</taxon>
        <taxon>Dikarya</taxon>
        <taxon>Ascomycota</taxon>
        <taxon>Pezizomycotina</taxon>
        <taxon>Sordariomycetes</taxon>
        <taxon>Sordariomycetidae</taxon>
        <taxon>Diaporthales</taxon>
        <taxon>Gnomoniaceae</taxon>
        <taxon>Gnomoniopsis</taxon>
    </lineage>
</organism>